<comment type="caution">
    <text evidence="2">The sequence shown here is derived from an EMBL/GenBank/DDBJ whole genome shotgun (WGS) entry which is preliminary data.</text>
</comment>
<proteinExistence type="predicted"/>
<feature type="region of interest" description="Disordered" evidence="1">
    <location>
        <begin position="1"/>
        <end position="59"/>
    </location>
</feature>
<dbReference type="AlphaFoldDB" id="A0AA88WTA2"/>
<reference evidence="2" key="1">
    <citation type="submission" date="2022-12" db="EMBL/GenBank/DDBJ databases">
        <title>Draft genome assemblies for two species of Escallonia (Escalloniales).</title>
        <authorList>
            <person name="Chanderbali A."/>
            <person name="Dervinis C."/>
            <person name="Anghel I."/>
            <person name="Soltis D."/>
            <person name="Soltis P."/>
            <person name="Zapata F."/>
        </authorList>
    </citation>
    <scope>NUCLEOTIDE SEQUENCE</scope>
    <source>
        <strain evidence="2">UCBG64.0493</strain>
        <tissue evidence="2">Leaf</tissue>
    </source>
</reference>
<protein>
    <submittedName>
        <fullName evidence="2">Uncharacterized protein</fullName>
    </submittedName>
</protein>
<evidence type="ECO:0000313" key="3">
    <source>
        <dbReference type="Proteomes" id="UP001188597"/>
    </source>
</evidence>
<sequence length="192" mass="21365">MAETKQHMSTVPIQGAQGGASKAKRNARPAHQDYASRSTELSQGADLAVQASPNKQKRHSFCGKRSAHSAVQANANCKKLRKQENAEVLMYTPAVLLAQATNQSSPSYMSYLYIGTATVYKESQSNAKPWRQPPLEQPLPPLTSAASMKNVLIRKTRDRWLTCLRVWQKPAIIHLMKQLACVRPPKETVVVW</sequence>
<gene>
    <name evidence="2" type="ORF">RJ639_041256</name>
</gene>
<dbReference type="Proteomes" id="UP001188597">
    <property type="component" value="Unassembled WGS sequence"/>
</dbReference>
<name>A0AA88WTA2_9ASTE</name>
<keyword evidence="3" id="KW-1185">Reference proteome</keyword>
<accession>A0AA88WTA2</accession>
<evidence type="ECO:0000313" key="2">
    <source>
        <dbReference type="EMBL" id="KAK3027155.1"/>
    </source>
</evidence>
<evidence type="ECO:0000256" key="1">
    <source>
        <dbReference type="SAM" id="MobiDB-lite"/>
    </source>
</evidence>
<organism evidence="2 3">
    <name type="scientific">Escallonia herrerae</name>
    <dbReference type="NCBI Taxonomy" id="1293975"/>
    <lineage>
        <taxon>Eukaryota</taxon>
        <taxon>Viridiplantae</taxon>
        <taxon>Streptophyta</taxon>
        <taxon>Embryophyta</taxon>
        <taxon>Tracheophyta</taxon>
        <taxon>Spermatophyta</taxon>
        <taxon>Magnoliopsida</taxon>
        <taxon>eudicotyledons</taxon>
        <taxon>Gunneridae</taxon>
        <taxon>Pentapetalae</taxon>
        <taxon>asterids</taxon>
        <taxon>campanulids</taxon>
        <taxon>Escalloniales</taxon>
        <taxon>Escalloniaceae</taxon>
        <taxon>Escallonia</taxon>
    </lineage>
</organism>
<dbReference type="EMBL" id="JAVXUP010000473">
    <property type="protein sequence ID" value="KAK3027155.1"/>
    <property type="molecule type" value="Genomic_DNA"/>
</dbReference>